<dbReference type="InterPro" id="IPR045005">
    <property type="entry name" value="BPM1-6"/>
</dbReference>
<comment type="pathway">
    <text evidence="1">Protein modification; protein ubiquitination.</text>
</comment>
<dbReference type="InterPro" id="IPR000210">
    <property type="entry name" value="BTB/POZ_dom"/>
</dbReference>
<sequence>MSTSSPAAADDSTAPSKSSIIAEAVWGSHEVTIEGYYNTKGLGNGKFMATSPFVIGGHTWSIHYYPDGIWPDSADCVSVFLNLNDDTPPDVKAQFQFYLLDYDSGEPVPAFTKKSGYCTFSSGTTKSYGFKQFIQRKVLEQEQAASYGWWRWIRKQHQPVTYLKDNCFRVRCYVVVLKEIQTEDATISPVIVPPSDIGRSLGDLLLSGAGADVEFEVAGETFAAHRCILAARSPVFMVELFGPMKEKTANCVRIDDMEARVFKALLHFMYIQ</sequence>
<gene>
    <name evidence="4" type="primary">gb13411</name>
    <name evidence="4" type="ORF">PR202_gb13411</name>
</gene>
<dbReference type="InterPro" id="IPR002083">
    <property type="entry name" value="MATH/TRAF_dom"/>
</dbReference>
<dbReference type="PROSITE" id="PS50144">
    <property type="entry name" value="MATH"/>
    <property type="match status" value="1"/>
</dbReference>
<evidence type="ECO:0000259" key="3">
    <source>
        <dbReference type="PROSITE" id="PS50144"/>
    </source>
</evidence>
<reference evidence="4" key="2">
    <citation type="submission" date="2021-12" db="EMBL/GenBank/DDBJ databases">
        <title>Resequencing data analysis of finger millet.</title>
        <authorList>
            <person name="Hatakeyama M."/>
            <person name="Aluri S."/>
            <person name="Balachadran M.T."/>
            <person name="Sivarajan S.R."/>
            <person name="Poveda L."/>
            <person name="Shimizu-Inatsugi R."/>
            <person name="Schlapbach R."/>
            <person name="Sreeman S.M."/>
            <person name="Shimizu K.K."/>
        </authorList>
    </citation>
    <scope>NUCLEOTIDE SEQUENCE</scope>
</reference>
<dbReference type="GO" id="GO:0016567">
    <property type="term" value="P:protein ubiquitination"/>
    <property type="evidence" value="ECO:0007669"/>
    <property type="project" value="InterPro"/>
</dbReference>
<evidence type="ECO:0000313" key="5">
    <source>
        <dbReference type="Proteomes" id="UP001054889"/>
    </source>
</evidence>
<comment type="caution">
    <text evidence="4">The sequence shown here is derived from an EMBL/GenBank/DDBJ whole genome shotgun (WGS) entry which is preliminary data.</text>
</comment>
<reference evidence="4" key="1">
    <citation type="journal article" date="2018" name="DNA Res.">
        <title>Multiple hybrid de novo genome assembly of finger millet, an orphan allotetraploid crop.</title>
        <authorList>
            <person name="Hatakeyama M."/>
            <person name="Aluri S."/>
            <person name="Balachadran M.T."/>
            <person name="Sivarajan S.R."/>
            <person name="Patrignani A."/>
            <person name="Gruter S."/>
            <person name="Poveda L."/>
            <person name="Shimizu-Inatsugi R."/>
            <person name="Baeten J."/>
            <person name="Francoijs K.J."/>
            <person name="Nataraja K.N."/>
            <person name="Reddy Y.A.N."/>
            <person name="Phadnis S."/>
            <person name="Ravikumar R.L."/>
            <person name="Schlapbach R."/>
            <person name="Sreeman S.M."/>
            <person name="Shimizu K.K."/>
        </authorList>
    </citation>
    <scope>NUCLEOTIDE SEQUENCE</scope>
</reference>
<proteinExistence type="predicted"/>
<dbReference type="SUPFAM" id="SSF54695">
    <property type="entry name" value="POZ domain"/>
    <property type="match status" value="1"/>
</dbReference>
<dbReference type="Pfam" id="PF00651">
    <property type="entry name" value="BTB"/>
    <property type="match status" value="1"/>
</dbReference>
<organism evidence="4 5">
    <name type="scientific">Eleusine coracana subsp. coracana</name>
    <dbReference type="NCBI Taxonomy" id="191504"/>
    <lineage>
        <taxon>Eukaryota</taxon>
        <taxon>Viridiplantae</taxon>
        <taxon>Streptophyta</taxon>
        <taxon>Embryophyta</taxon>
        <taxon>Tracheophyta</taxon>
        <taxon>Spermatophyta</taxon>
        <taxon>Magnoliopsida</taxon>
        <taxon>Liliopsida</taxon>
        <taxon>Poales</taxon>
        <taxon>Poaceae</taxon>
        <taxon>PACMAD clade</taxon>
        <taxon>Chloridoideae</taxon>
        <taxon>Cynodonteae</taxon>
        <taxon>Eleusininae</taxon>
        <taxon>Eleusine</taxon>
    </lineage>
</organism>
<dbReference type="CDD" id="cd00121">
    <property type="entry name" value="MATH"/>
    <property type="match status" value="1"/>
</dbReference>
<evidence type="ECO:0000256" key="1">
    <source>
        <dbReference type="ARBA" id="ARBA00004906"/>
    </source>
</evidence>
<dbReference type="InterPro" id="IPR008974">
    <property type="entry name" value="TRAF-like"/>
</dbReference>
<dbReference type="Pfam" id="PF22486">
    <property type="entry name" value="MATH_2"/>
    <property type="match status" value="1"/>
</dbReference>
<dbReference type="SUPFAM" id="SSF49599">
    <property type="entry name" value="TRAF domain-like"/>
    <property type="match status" value="1"/>
</dbReference>
<keyword evidence="5" id="KW-1185">Reference proteome</keyword>
<dbReference type="InterPro" id="IPR011333">
    <property type="entry name" value="SKP1/BTB/POZ_sf"/>
</dbReference>
<feature type="domain" description="MATH" evidence="3">
    <location>
        <begin position="26"/>
        <end position="174"/>
    </location>
</feature>
<evidence type="ECO:0000313" key="4">
    <source>
        <dbReference type="EMBL" id="GJN25566.1"/>
    </source>
</evidence>
<dbReference type="Gene3D" id="2.60.210.10">
    <property type="entry name" value="Apoptosis, Tumor Necrosis Factor Receptor Associated Protein 2, Chain A"/>
    <property type="match status" value="1"/>
</dbReference>
<dbReference type="Gene3D" id="3.30.710.10">
    <property type="entry name" value="Potassium Channel Kv1.1, Chain A"/>
    <property type="match status" value="1"/>
</dbReference>
<accession>A0AAV5ESK3</accession>
<dbReference type="PANTHER" id="PTHR26379">
    <property type="entry name" value="BTB/POZ AND MATH DOMAIN-CONTAINING PROTEIN 1"/>
    <property type="match status" value="1"/>
</dbReference>
<dbReference type="EMBL" id="BQKI01000078">
    <property type="protein sequence ID" value="GJN25566.1"/>
    <property type="molecule type" value="Genomic_DNA"/>
</dbReference>
<dbReference type="PROSITE" id="PS50097">
    <property type="entry name" value="BTB"/>
    <property type="match status" value="1"/>
</dbReference>
<evidence type="ECO:0000259" key="2">
    <source>
        <dbReference type="PROSITE" id="PS50097"/>
    </source>
</evidence>
<feature type="domain" description="BTB" evidence="2">
    <location>
        <begin position="211"/>
        <end position="272"/>
    </location>
</feature>
<protein>
    <submittedName>
        <fullName evidence="4">Uncharacterized protein</fullName>
    </submittedName>
</protein>
<dbReference type="PANTHER" id="PTHR26379:SF483">
    <property type="entry name" value="OS11G0619800 PROTEIN"/>
    <property type="match status" value="1"/>
</dbReference>
<name>A0AAV5ESK3_ELECO</name>
<dbReference type="AlphaFoldDB" id="A0AAV5ESK3"/>
<dbReference type="SMART" id="SM00061">
    <property type="entry name" value="MATH"/>
    <property type="match status" value="1"/>
</dbReference>
<dbReference type="Proteomes" id="UP001054889">
    <property type="component" value="Unassembled WGS sequence"/>
</dbReference>